<name>A0A4Y6PUS9_PERCE</name>
<dbReference type="InterPro" id="IPR003018">
    <property type="entry name" value="GAF"/>
</dbReference>
<evidence type="ECO:0000256" key="2">
    <source>
        <dbReference type="ARBA" id="ARBA00012438"/>
    </source>
</evidence>
<dbReference type="PANTHER" id="PTHR43065">
    <property type="entry name" value="SENSOR HISTIDINE KINASE"/>
    <property type="match status" value="1"/>
</dbReference>
<sequence length="649" mass="72308">MNEDLVHSDLAPSTVRARANSTDSREALLAWLSRPKTSLEDTIRELSSEQLTRLLEEIGEVLRQQEAKFTCMQEIGSALGQTIQLDELLHLIMEKITRLMEAQRSTLFLVDDETGELWSKVAQGGVDTEIRLQAGQGLAGWVAMTGKSINVRDAYNDPRFNPDVDAQTGYKTRNMLCQPVRNQEGHIIGVVQVLNRNSGDFTIQDENLLSAIASQTAVAIENSKLYLSVVDKNIELRRTQKELEKKVNELDLLYEVERELSRALDLDDLIETITQKALDLISARASALTLREDDHNRMYVLVDRSPKISDRQWEFSTSVISCGRGIAGKVIESGDPFVCDMGNCGVVSEAASYEIGFEVHNVISVPLFDDDECIGALEVMNRFHDAPEDGDEPRSGFTEDDKKILTLIAGQIAAAVATRRHRQEQEKAERLATIGQMLTGVVHDLKNPIAVISGNVQLMAKADDREKRDEYAASIKKQFKHLNQMTRELLVFARGDTEITVDEVILSEFFAEVGELLRHELSDTDVEFRTRLDYEGKACFDSGKMKRTIVNLARNAAEAMTDGGVFEMSVDRNEETGELVFACRDTGPGIPEEIRTTLFDSFVTKGKKHGTGLGLAIVKKIVEEHGGEITFETEIGKGTTFYISLPQSD</sequence>
<dbReference type="SUPFAM" id="SSF55781">
    <property type="entry name" value="GAF domain-like"/>
    <property type="match status" value="2"/>
</dbReference>
<evidence type="ECO:0000256" key="3">
    <source>
        <dbReference type="ARBA" id="ARBA00022553"/>
    </source>
</evidence>
<evidence type="ECO:0000259" key="10">
    <source>
        <dbReference type="PROSITE" id="PS50109"/>
    </source>
</evidence>
<protein>
    <recommendedName>
        <fullName evidence="2">histidine kinase</fullName>
        <ecNumber evidence="2">2.7.13.3</ecNumber>
    </recommendedName>
</protein>
<dbReference type="Gene3D" id="3.30.450.40">
    <property type="match status" value="2"/>
</dbReference>
<keyword evidence="5" id="KW-0547">Nucleotide-binding</keyword>
<feature type="coiled-coil region" evidence="9">
    <location>
        <begin position="229"/>
        <end position="256"/>
    </location>
</feature>
<dbReference type="Pfam" id="PF00512">
    <property type="entry name" value="HisKA"/>
    <property type="match status" value="1"/>
</dbReference>
<dbReference type="Gene3D" id="1.10.287.130">
    <property type="match status" value="1"/>
</dbReference>
<dbReference type="Pfam" id="PF02518">
    <property type="entry name" value="HATPase_c"/>
    <property type="match status" value="1"/>
</dbReference>
<dbReference type="PANTHER" id="PTHR43065:SF10">
    <property type="entry name" value="PEROXIDE STRESS-ACTIVATED HISTIDINE KINASE MAK3"/>
    <property type="match status" value="1"/>
</dbReference>
<dbReference type="PROSITE" id="PS50109">
    <property type="entry name" value="HIS_KIN"/>
    <property type="match status" value="1"/>
</dbReference>
<dbReference type="InterPro" id="IPR036890">
    <property type="entry name" value="HATPase_C_sf"/>
</dbReference>
<dbReference type="InterPro" id="IPR029016">
    <property type="entry name" value="GAF-like_dom_sf"/>
</dbReference>
<gene>
    <name evidence="11" type="ORF">FIV42_14255</name>
</gene>
<dbReference type="GO" id="GO:0000155">
    <property type="term" value="F:phosphorelay sensor kinase activity"/>
    <property type="evidence" value="ECO:0007669"/>
    <property type="project" value="InterPro"/>
</dbReference>
<keyword evidence="3" id="KW-0597">Phosphoprotein</keyword>
<dbReference type="InterPro" id="IPR036097">
    <property type="entry name" value="HisK_dim/P_sf"/>
</dbReference>
<dbReference type="InterPro" id="IPR003594">
    <property type="entry name" value="HATPase_dom"/>
</dbReference>
<dbReference type="OrthoDB" id="9761634at2"/>
<dbReference type="AlphaFoldDB" id="A0A4Y6PUS9"/>
<dbReference type="Proteomes" id="UP000315995">
    <property type="component" value="Chromosome"/>
</dbReference>
<proteinExistence type="predicted"/>
<keyword evidence="4" id="KW-0808">Transferase</keyword>
<organism evidence="11 12">
    <name type="scientific">Persicimonas caeni</name>
    <dbReference type="NCBI Taxonomy" id="2292766"/>
    <lineage>
        <taxon>Bacteria</taxon>
        <taxon>Deltaproteobacteria</taxon>
        <taxon>Bradymonadales</taxon>
        <taxon>Bradymonadaceae</taxon>
        <taxon>Persicimonas</taxon>
    </lineage>
</organism>
<dbReference type="SMART" id="SM00388">
    <property type="entry name" value="HisKA"/>
    <property type="match status" value="1"/>
</dbReference>
<dbReference type="PRINTS" id="PR00344">
    <property type="entry name" value="BCTRLSENSOR"/>
</dbReference>
<keyword evidence="7" id="KW-0067">ATP-binding</keyword>
<dbReference type="SUPFAM" id="SSF55874">
    <property type="entry name" value="ATPase domain of HSP90 chaperone/DNA topoisomerase II/histidine kinase"/>
    <property type="match status" value="1"/>
</dbReference>
<dbReference type="SMART" id="SM00387">
    <property type="entry name" value="HATPase_c"/>
    <property type="match status" value="1"/>
</dbReference>
<keyword evidence="6" id="KW-0418">Kinase</keyword>
<evidence type="ECO:0000256" key="9">
    <source>
        <dbReference type="SAM" id="Coils"/>
    </source>
</evidence>
<dbReference type="EMBL" id="CP041186">
    <property type="protein sequence ID" value="QDG51859.1"/>
    <property type="molecule type" value="Genomic_DNA"/>
</dbReference>
<evidence type="ECO:0000256" key="8">
    <source>
        <dbReference type="ARBA" id="ARBA00023012"/>
    </source>
</evidence>
<evidence type="ECO:0000256" key="5">
    <source>
        <dbReference type="ARBA" id="ARBA00022741"/>
    </source>
</evidence>
<dbReference type="RefSeq" id="WP_141198339.1">
    <property type="nucleotide sequence ID" value="NZ_CP041186.1"/>
</dbReference>
<dbReference type="CDD" id="cd00082">
    <property type="entry name" value="HisKA"/>
    <property type="match status" value="1"/>
</dbReference>
<dbReference type="Gene3D" id="3.30.565.10">
    <property type="entry name" value="Histidine kinase-like ATPase, C-terminal domain"/>
    <property type="match status" value="1"/>
</dbReference>
<feature type="domain" description="Histidine kinase" evidence="10">
    <location>
        <begin position="440"/>
        <end position="649"/>
    </location>
</feature>
<evidence type="ECO:0000256" key="4">
    <source>
        <dbReference type="ARBA" id="ARBA00022679"/>
    </source>
</evidence>
<dbReference type="GO" id="GO:0005524">
    <property type="term" value="F:ATP binding"/>
    <property type="evidence" value="ECO:0007669"/>
    <property type="project" value="UniProtKB-KW"/>
</dbReference>
<dbReference type="SMART" id="SM00065">
    <property type="entry name" value="GAF"/>
    <property type="match status" value="2"/>
</dbReference>
<comment type="catalytic activity">
    <reaction evidence="1">
        <text>ATP + protein L-histidine = ADP + protein N-phospho-L-histidine.</text>
        <dbReference type="EC" id="2.7.13.3"/>
    </reaction>
</comment>
<accession>A0A5B8Y5N0</accession>
<evidence type="ECO:0000256" key="6">
    <source>
        <dbReference type="ARBA" id="ARBA00022777"/>
    </source>
</evidence>
<dbReference type="Pfam" id="PF01590">
    <property type="entry name" value="GAF"/>
    <property type="match status" value="1"/>
</dbReference>
<dbReference type="InterPro" id="IPR003661">
    <property type="entry name" value="HisK_dim/P_dom"/>
</dbReference>
<dbReference type="InterPro" id="IPR004358">
    <property type="entry name" value="Sig_transdc_His_kin-like_C"/>
</dbReference>
<keyword evidence="12" id="KW-1185">Reference proteome</keyword>
<evidence type="ECO:0000313" key="11">
    <source>
        <dbReference type="EMBL" id="QDG51859.1"/>
    </source>
</evidence>
<dbReference type="EC" id="2.7.13.3" evidence="2"/>
<dbReference type="InterPro" id="IPR005467">
    <property type="entry name" value="His_kinase_dom"/>
</dbReference>
<keyword evidence="9" id="KW-0175">Coiled coil</keyword>
<evidence type="ECO:0000313" key="12">
    <source>
        <dbReference type="Proteomes" id="UP000315995"/>
    </source>
</evidence>
<dbReference type="SUPFAM" id="SSF47384">
    <property type="entry name" value="Homodimeric domain of signal transducing histidine kinase"/>
    <property type="match status" value="1"/>
</dbReference>
<dbReference type="CDD" id="cd00075">
    <property type="entry name" value="HATPase"/>
    <property type="match status" value="1"/>
</dbReference>
<evidence type="ECO:0000256" key="7">
    <source>
        <dbReference type="ARBA" id="ARBA00022840"/>
    </source>
</evidence>
<reference evidence="11 12" key="1">
    <citation type="submission" date="2019-06" db="EMBL/GenBank/DDBJ databases">
        <title>Persicimonas caeni gen. nov., sp. nov., a predatory bacterium isolated from solar saltern.</title>
        <authorList>
            <person name="Wang S."/>
        </authorList>
    </citation>
    <scope>NUCLEOTIDE SEQUENCE [LARGE SCALE GENOMIC DNA]</scope>
    <source>
        <strain evidence="11 12">YN101</strain>
    </source>
</reference>
<accession>A0A4Y6PUS9</accession>
<keyword evidence="8" id="KW-0902">Two-component regulatory system</keyword>
<dbReference type="Pfam" id="PF13185">
    <property type="entry name" value="GAF_2"/>
    <property type="match status" value="1"/>
</dbReference>
<evidence type="ECO:0000256" key="1">
    <source>
        <dbReference type="ARBA" id="ARBA00000085"/>
    </source>
</evidence>